<feature type="transmembrane region" description="Helical" evidence="1">
    <location>
        <begin position="20"/>
        <end position="40"/>
    </location>
</feature>
<evidence type="ECO:0000256" key="1">
    <source>
        <dbReference type="SAM" id="Phobius"/>
    </source>
</evidence>
<evidence type="ECO:0000313" key="3">
    <source>
        <dbReference type="Proteomes" id="UP001441914"/>
    </source>
</evidence>
<dbReference type="EMBL" id="CP135177">
    <property type="protein sequence ID" value="WZS88092.1"/>
    <property type="molecule type" value="Genomic_DNA"/>
</dbReference>
<gene>
    <name evidence="2" type="ORF">QYQ95_16185</name>
</gene>
<keyword evidence="1" id="KW-0472">Membrane</keyword>
<evidence type="ECO:0000313" key="2">
    <source>
        <dbReference type="EMBL" id="WZS88092.1"/>
    </source>
</evidence>
<name>A0AAN0LYA1_9VIBR</name>
<keyword evidence="1" id="KW-0812">Transmembrane</keyword>
<accession>A0AAN0LYA1</accession>
<protein>
    <submittedName>
        <fullName evidence="2">Uncharacterized protein</fullName>
    </submittedName>
</protein>
<proteinExistence type="predicted"/>
<sequence length="157" mass="18040">MRYQPLSKALIGKDSEVGSAHKFIIFFFLMLVSVFSHSATREEVMKLGFREQTKPMILSSSEVVQVEGLAKIWATETKAWILILNYRTDTLESAELRRKADLIWEQFKPIVEKMGVKYAGIHAKKFPISNPTNKTDFVGHNFVLKQITDGEWVFLDD</sequence>
<keyword evidence="3" id="KW-1185">Reference proteome</keyword>
<reference evidence="2 3" key="1">
    <citation type="journal article" date="2024" name="Elife">
        <title>Polysaccharide breakdown products drive degradation-dispersal cycles of foraging bacteria through changes in metabolism and motility.</title>
        <authorList>
            <person name="Stubbusch A.K."/>
            <person name="Keegstra J.M."/>
            <person name="Schwartzman J."/>
            <person name="Pontrelli S."/>
            <person name="Clerc E.E."/>
            <person name="Stocker R."/>
            <person name="Magnabosco C."/>
            <person name="Schubert O.T."/>
            <person name="Ackermann M."/>
            <person name="D'Souza G.G."/>
        </authorList>
    </citation>
    <scope>NUCLEOTIDE SEQUENCE [LARGE SCALE GENOMIC DNA]</scope>
    <source>
        <strain evidence="2 3">ZF270</strain>
    </source>
</reference>
<dbReference type="AlphaFoldDB" id="A0AAN0LYA1"/>
<keyword evidence="1" id="KW-1133">Transmembrane helix</keyword>
<organism evidence="2 3">
    <name type="scientific">Vibrio cyclitrophicus ZF270</name>
    <dbReference type="NCBI Taxonomy" id="1136176"/>
    <lineage>
        <taxon>Bacteria</taxon>
        <taxon>Pseudomonadati</taxon>
        <taxon>Pseudomonadota</taxon>
        <taxon>Gammaproteobacteria</taxon>
        <taxon>Vibrionales</taxon>
        <taxon>Vibrionaceae</taxon>
        <taxon>Vibrio</taxon>
    </lineage>
</organism>
<dbReference type="RefSeq" id="WP_231110215.1">
    <property type="nucleotide sequence ID" value="NZ_CP135177.1"/>
</dbReference>
<dbReference type="Proteomes" id="UP001441914">
    <property type="component" value="Chromosome 2"/>
</dbReference>